<sequence>MRQEECVARFTALTDEQAAKAQEVIKEAFRVRVLDDEQIPQALELLLGIIEEVSMCHNPYVDEEEEENIVYLPPYVELSSRKKSQYKSAPLEEVEEIVYLPYIQIALSIESPPSVPQPFDKDDIGLEEEDNLDRLFRKKDSTKALTQYPQLAEIGAADGTFTLGLCHKQCEKDEEVELEVETDKYEDKRKEEEKDLPNDQTRVVEIGSSDKTNTVGPCYEKGNGVKKDEKVEFEVEKDELEELKPEEESREDKAVDKEDLNESDRETLVDEDIERNERDEDKSEIPLTGEVLRRACESWIKAVEEFRRVEEKSYVDNKLYLDRTKDGFVTGQFDPGRPYSRNGKSLEKAYKKWKEKINRFLRRNGVEREYVKMDVEQEKPLQKMERTVWLFFTGREKLRRPRPGKMLCRLDREEKKIKESSDQDLEQFKDKSSKEESALCLRI</sequence>
<feature type="compositionally biased region" description="Basic and acidic residues" evidence="1">
    <location>
        <begin position="242"/>
        <end position="268"/>
    </location>
</feature>
<dbReference type="EMBL" id="QKWP01002108">
    <property type="protein sequence ID" value="RIB04790.1"/>
    <property type="molecule type" value="Genomic_DNA"/>
</dbReference>
<feature type="compositionally biased region" description="Basic and acidic residues" evidence="1">
    <location>
        <begin position="181"/>
        <end position="197"/>
    </location>
</feature>
<keyword evidence="3" id="KW-1185">Reference proteome</keyword>
<evidence type="ECO:0000313" key="2">
    <source>
        <dbReference type="EMBL" id="RIB04790.1"/>
    </source>
</evidence>
<feature type="compositionally biased region" description="Basic and acidic residues" evidence="1">
    <location>
        <begin position="420"/>
        <end position="437"/>
    </location>
</feature>
<accession>A0A397U3F7</accession>
<protein>
    <submittedName>
        <fullName evidence="2">Uncharacterized protein</fullName>
    </submittedName>
</protein>
<feature type="compositionally biased region" description="Basic and acidic residues" evidence="1">
    <location>
        <begin position="223"/>
        <end position="234"/>
    </location>
</feature>
<feature type="region of interest" description="Disordered" evidence="1">
    <location>
        <begin position="176"/>
        <end position="285"/>
    </location>
</feature>
<feature type="compositionally biased region" description="Basic and acidic residues" evidence="1">
    <location>
        <begin position="275"/>
        <end position="284"/>
    </location>
</feature>
<evidence type="ECO:0000256" key="1">
    <source>
        <dbReference type="SAM" id="MobiDB-lite"/>
    </source>
</evidence>
<dbReference type="AlphaFoldDB" id="A0A397U3F7"/>
<feature type="region of interest" description="Disordered" evidence="1">
    <location>
        <begin position="420"/>
        <end position="443"/>
    </location>
</feature>
<comment type="caution">
    <text evidence="2">The sequence shown here is derived from an EMBL/GenBank/DDBJ whole genome shotgun (WGS) entry which is preliminary data.</text>
</comment>
<gene>
    <name evidence="2" type="ORF">C2G38_2221393</name>
</gene>
<evidence type="ECO:0000313" key="3">
    <source>
        <dbReference type="Proteomes" id="UP000266673"/>
    </source>
</evidence>
<reference evidence="2 3" key="1">
    <citation type="submission" date="2018-06" db="EMBL/GenBank/DDBJ databases">
        <title>Comparative genomics reveals the genomic features of Rhizophagus irregularis, R. cerebriforme, R. diaphanum and Gigaspora rosea, and their symbiotic lifestyle signature.</title>
        <authorList>
            <person name="Morin E."/>
            <person name="San Clemente H."/>
            <person name="Chen E.C.H."/>
            <person name="De La Providencia I."/>
            <person name="Hainaut M."/>
            <person name="Kuo A."/>
            <person name="Kohler A."/>
            <person name="Murat C."/>
            <person name="Tang N."/>
            <person name="Roy S."/>
            <person name="Loubradou J."/>
            <person name="Henrissat B."/>
            <person name="Grigoriev I.V."/>
            <person name="Corradi N."/>
            <person name="Roux C."/>
            <person name="Martin F.M."/>
        </authorList>
    </citation>
    <scope>NUCLEOTIDE SEQUENCE [LARGE SCALE GENOMIC DNA]</scope>
    <source>
        <strain evidence="2 3">DAOM 194757</strain>
    </source>
</reference>
<organism evidence="2 3">
    <name type="scientific">Gigaspora rosea</name>
    <dbReference type="NCBI Taxonomy" id="44941"/>
    <lineage>
        <taxon>Eukaryota</taxon>
        <taxon>Fungi</taxon>
        <taxon>Fungi incertae sedis</taxon>
        <taxon>Mucoromycota</taxon>
        <taxon>Glomeromycotina</taxon>
        <taxon>Glomeromycetes</taxon>
        <taxon>Diversisporales</taxon>
        <taxon>Gigasporaceae</taxon>
        <taxon>Gigaspora</taxon>
    </lineage>
</organism>
<dbReference type="Proteomes" id="UP000266673">
    <property type="component" value="Unassembled WGS sequence"/>
</dbReference>
<name>A0A397U3F7_9GLOM</name>
<proteinExistence type="predicted"/>